<dbReference type="OrthoDB" id="10264378at2759"/>
<evidence type="ECO:0000313" key="3">
    <source>
        <dbReference type="Proteomes" id="UP000270094"/>
    </source>
</evidence>
<dbReference type="InterPro" id="IPR053940">
    <property type="entry name" value="UTP25_NTPase-like"/>
</dbReference>
<dbReference type="GO" id="GO:0032040">
    <property type="term" value="C:small-subunit processome"/>
    <property type="evidence" value="ECO:0007669"/>
    <property type="project" value="TreeGrafter"/>
</dbReference>
<evidence type="ECO:0000313" key="2">
    <source>
        <dbReference type="EMBL" id="VDM72003.1"/>
    </source>
</evidence>
<gene>
    <name evidence="2" type="ORF">SVUK_LOCUS7001</name>
</gene>
<evidence type="ECO:0000259" key="1">
    <source>
        <dbReference type="Pfam" id="PF22916"/>
    </source>
</evidence>
<dbReference type="GO" id="GO:0000462">
    <property type="term" value="P:maturation of SSU-rRNA from tricistronic rRNA transcript (SSU-rRNA, 5.8S rRNA, LSU-rRNA)"/>
    <property type="evidence" value="ECO:0007669"/>
    <property type="project" value="TreeGrafter"/>
</dbReference>
<feature type="domain" description="UTP25 NTP hydrolase-like" evidence="1">
    <location>
        <begin position="15"/>
        <end position="189"/>
    </location>
</feature>
<feature type="non-terminal residue" evidence="2">
    <location>
        <position position="1"/>
    </location>
</feature>
<accession>A0A3P7IVZ1</accession>
<keyword evidence="3" id="KW-1185">Reference proteome</keyword>
<sequence>LTASNLVLQGLPSEELIESSRDQGFVRATVLILCPFKKDAFDIVHRLEKLVFEGKGSVWNKERFETEFKSEDPPDFKTRMPEEFKELLTGNNDDCFRVGIALSKKILKLYEGFDKSDFILCSPLGLRMILDGEAGKESHLISSIQIAIIDKADIMLQQNWEHLSIIFSHIHTQPSKIDTDISRVRQCYIGID</sequence>
<dbReference type="InterPro" id="IPR010678">
    <property type="entry name" value="UTP25"/>
</dbReference>
<reference evidence="2 3" key="1">
    <citation type="submission" date="2018-11" db="EMBL/GenBank/DDBJ databases">
        <authorList>
            <consortium name="Pathogen Informatics"/>
        </authorList>
    </citation>
    <scope>NUCLEOTIDE SEQUENCE [LARGE SCALE GENOMIC DNA]</scope>
</reference>
<dbReference type="GO" id="GO:0019843">
    <property type="term" value="F:rRNA binding"/>
    <property type="evidence" value="ECO:0007669"/>
    <property type="project" value="TreeGrafter"/>
</dbReference>
<dbReference type="GO" id="GO:0034511">
    <property type="term" value="F:U3 snoRNA binding"/>
    <property type="evidence" value="ECO:0007669"/>
    <property type="project" value="InterPro"/>
</dbReference>
<protein>
    <recommendedName>
        <fullName evidence="1">UTP25 NTP hydrolase-like domain-containing protein</fullName>
    </recommendedName>
</protein>
<organism evidence="2 3">
    <name type="scientific">Strongylus vulgaris</name>
    <name type="common">Blood worm</name>
    <dbReference type="NCBI Taxonomy" id="40348"/>
    <lineage>
        <taxon>Eukaryota</taxon>
        <taxon>Metazoa</taxon>
        <taxon>Ecdysozoa</taxon>
        <taxon>Nematoda</taxon>
        <taxon>Chromadorea</taxon>
        <taxon>Rhabditida</taxon>
        <taxon>Rhabditina</taxon>
        <taxon>Rhabditomorpha</taxon>
        <taxon>Strongyloidea</taxon>
        <taxon>Strongylidae</taxon>
        <taxon>Strongylus</taxon>
    </lineage>
</organism>
<dbReference type="Pfam" id="PF22916">
    <property type="entry name" value="UTP25_NTPase-like"/>
    <property type="match status" value="1"/>
</dbReference>
<dbReference type="PANTHER" id="PTHR12933">
    <property type="entry name" value="ORF PROTEIN-RELATED"/>
    <property type="match status" value="1"/>
</dbReference>
<name>A0A3P7IVZ1_STRVU</name>
<dbReference type="AlphaFoldDB" id="A0A3P7IVZ1"/>
<dbReference type="EMBL" id="UYYB01023115">
    <property type="protein sequence ID" value="VDM72003.1"/>
    <property type="molecule type" value="Genomic_DNA"/>
</dbReference>
<dbReference type="Proteomes" id="UP000270094">
    <property type="component" value="Unassembled WGS sequence"/>
</dbReference>
<proteinExistence type="predicted"/>
<dbReference type="PANTHER" id="PTHR12933:SF0">
    <property type="entry name" value="U3 SMALL NUCLEOLAR RNA-ASSOCIATED PROTEIN 25 HOMOLOG"/>
    <property type="match status" value="1"/>
</dbReference>